<dbReference type="InParanoid" id="K9TTY2"/>
<dbReference type="RefSeq" id="WP_015163253.1">
    <property type="nucleotide sequence ID" value="NC_019700.1"/>
</dbReference>
<name>K9TTY2_9CYAN</name>
<gene>
    <name evidence="1" type="ORF">Oscil6304_6014</name>
</gene>
<accession>K9TTY2</accession>
<dbReference type="EMBL" id="CP003608">
    <property type="protein sequence ID" value="AFY85474.1"/>
    <property type="molecule type" value="Genomic_DNA"/>
</dbReference>
<organism evidence="1 2">
    <name type="scientific">Oscillatoria acuminata PCC 6304</name>
    <dbReference type="NCBI Taxonomy" id="56110"/>
    <lineage>
        <taxon>Bacteria</taxon>
        <taxon>Bacillati</taxon>
        <taxon>Cyanobacteriota</taxon>
        <taxon>Cyanophyceae</taxon>
        <taxon>Oscillatoriophycideae</taxon>
        <taxon>Oscillatoriales</taxon>
        <taxon>Oscillatoriaceae</taxon>
        <taxon>Oscillatoria</taxon>
    </lineage>
</organism>
<sequence>MPTKKDPSDRASTPSGRQQVNFRIDGELLERIDSTADSVGISRSELFLRAASIICDRPDLLLKQPQDLPDIKMLMRDELRELLDAELDNFKEEIMGKCAA</sequence>
<dbReference type="Proteomes" id="UP000010367">
    <property type="component" value="Plasmid pOSCIL6304.01"/>
</dbReference>
<dbReference type="KEGG" id="oac:Oscil6304_6014"/>
<geneLocation type="plasmid" evidence="1 2">
    <name>pOSCIL6304.01</name>
</geneLocation>
<keyword evidence="2" id="KW-1185">Reference proteome</keyword>
<proteinExistence type="predicted"/>
<evidence type="ECO:0008006" key="3">
    <source>
        <dbReference type="Google" id="ProtNLM"/>
    </source>
</evidence>
<protein>
    <recommendedName>
        <fullName evidence="3">Ribbon-helix-helix protein, copG family</fullName>
    </recommendedName>
</protein>
<evidence type="ECO:0000313" key="2">
    <source>
        <dbReference type="Proteomes" id="UP000010367"/>
    </source>
</evidence>
<dbReference type="HOGENOM" id="CLU_2303063_0_0_3"/>
<evidence type="ECO:0000313" key="1">
    <source>
        <dbReference type="EMBL" id="AFY85474.1"/>
    </source>
</evidence>
<keyword evidence="1" id="KW-0614">Plasmid</keyword>
<dbReference type="AlphaFoldDB" id="K9TTY2"/>
<reference evidence="1 2" key="1">
    <citation type="submission" date="2012-06" db="EMBL/GenBank/DDBJ databases">
        <title>Finished plasmid 1 of genome of Oscillatoria acuminata PCC 6304.</title>
        <authorList>
            <consortium name="US DOE Joint Genome Institute"/>
            <person name="Gugger M."/>
            <person name="Coursin T."/>
            <person name="Rippka R."/>
            <person name="Tandeau De Marsac N."/>
            <person name="Huntemann M."/>
            <person name="Wei C.-L."/>
            <person name="Han J."/>
            <person name="Detter J.C."/>
            <person name="Han C."/>
            <person name="Tapia R."/>
            <person name="Davenport K."/>
            <person name="Daligault H."/>
            <person name="Erkkila T."/>
            <person name="Gu W."/>
            <person name="Munk A.C.C."/>
            <person name="Teshima H."/>
            <person name="Xu Y."/>
            <person name="Chain P."/>
            <person name="Chen A."/>
            <person name="Krypides N."/>
            <person name="Mavromatis K."/>
            <person name="Markowitz V."/>
            <person name="Szeto E."/>
            <person name="Ivanova N."/>
            <person name="Mikhailova N."/>
            <person name="Ovchinnikova G."/>
            <person name="Pagani I."/>
            <person name="Pati A."/>
            <person name="Goodwin L."/>
            <person name="Peters L."/>
            <person name="Pitluck S."/>
            <person name="Woyke T."/>
            <person name="Kerfeld C."/>
        </authorList>
    </citation>
    <scope>NUCLEOTIDE SEQUENCE [LARGE SCALE GENOMIC DNA]</scope>
    <source>
        <strain evidence="1 2">PCC 6304</strain>
        <plasmid evidence="2">Plasmid pOSCIL6304.01</plasmid>
    </source>
</reference>